<dbReference type="Proteomes" id="UP001589920">
    <property type="component" value="Unassembled WGS sequence"/>
</dbReference>
<evidence type="ECO:0000313" key="3">
    <source>
        <dbReference type="Proteomes" id="UP001589920"/>
    </source>
</evidence>
<protein>
    <submittedName>
        <fullName evidence="2">Peptidoglycan-binding protein</fullName>
    </submittedName>
</protein>
<name>A0ABV6T1J0_9RHOB</name>
<evidence type="ECO:0000259" key="1">
    <source>
        <dbReference type="Pfam" id="PF01471"/>
    </source>
</evidence>
<gene>
    <name evidence="2" type="ORF">ACFHYO_03245</name>
</gene>
<accession>A0ABV6T1J0</accession>
<dbReference type="RefSeq" id="WP_394318344.1">
    <property type="nucleotide sequence ID" value="NZ_JBHMQU010000012.1"/>
</dbReference>
<dbReference type="InterPro" id="IPR002477">
    <property type="entry name" value="Peptidoglycan-bd-like"/>
</dbReference>
<comment type="caution">
    <text evidence="2">The sequence shown here is derived from an EMBL/GenBank/DDBJ whole genome shotgun (WGS) entry which is preliminary data.</text>
</comment>
<evidence type="ECO:0000313" key="2">
    <source>
        <dbReference type="EMBL" id="MFC0811129.1"/>
    </source>
</evidence>
<dbReference type="InterPro" id="IPR036366">
    <property type="entry name" value="PGBDSf"/>
</dbReference>
<dbReference type="SUPFAM" id="SSF47090">
    <property type="entry name" value="PGBD-like"/>
    <property type="match status" value="1"/>
</dbReference>
<organism evidence="2 3">
    <name type="scientific">Paracoccus panacisoli</name>
    <dbReference type="NCBI Taxonomy" id="1510163"/>
    <lineage>
        <taxon>Bacteria</taxon>
        <taxon>Pseudomonadati</taxon>
        <taxon>Pseudomonadota</taxon>
        <taxon>Alphaproteobacteria</taxon>
        <taxon>Rhodobacterales</taxon>
        <taxon>Paracoccaceae</taxon>
        <taxon>Paracoccus</taxon>
    </lineage>
</organism>
<keyword evidence="3" id="KW-1185">Reference proteome</keyword>
<dbReference type="Pfam" id="PF01471">
    <property type="entry name" value="PG_binding_1"/>
    <property type="match status" value="1"/>
</dbReference>
<dbReference type="EMBL" id="JBHMQU010000012">
    <property type="protein sequence ID" value="MFC0811129.1"/>
    <property type="molecule type" value="Genomic_DNA"/>
</dbReference>
<sequence>MEIDMRRRNLLMIVAAGLALPLAGYAQADSPLRAAFMAMSERQRRTVQEELKTAGFYEGRVDGSYGPGTERALAEGASFISENSRGEARYDLRSEAGIRAYLSDLADGTAAAWLYGEGDEADLSVSG</sequence>
<feature type="domain" description="Peptidoglycan binding-like" evidence="1">
    <location>
        <begin position="43"/>
        <end position="74"/>
    </location>
</feature>
<dbReference type="Gene3D" id="1.10.101.10">
    <property type="entry name" value="PGBD-like superfamily/PGBD"/>
    <property type="match status" value="1"/>
</dbReference>
<proteinExistence type="predicted"/>
<dbReference type="InterPro" id="IPR036365">
    <property type="entry name" value="PGBD-like_sf"/>
</dbReference>
<reference evidence="2 3" key="1">
    <citation type="submission" date="2024-09" db="EMBL/GenBank/DDBJ databases">
        <authorList>
            <person name="Sun Q."/>
            <person name="Mori K."/>
        </authorList>
    </citation>
    <scope>NUCLEOTIDE SEQUENCE [LARGE SCALE GENOMIC DNA]</scope>
    <source>
        <strain evidence="2 3">KCTC 42086</strain>
    </source>
</reference>